<proteinExistence type="predicted"/>
<feature type="transmembrane region" description="Helical" evidence="1">
    <location>
        <begin position="205"/>
        <end position="225"/>
    </location>
</feature>
<dbReference type="Pfam" id="PF07850">
    <property type="entry name" value="Renin_r"/>
    <property type="match status" value="1"/>
</dbReference>
<keyword evidence="2" id="KW-0732">Signal</keyword>
<evidence type="ECO:0000259" key="3">
    <source>
        <dbReference type="Pfam" id="PF07850"/>
    </source>
</evidence>
<organism evidence="4 5">
    <name type="scientific">Hypsibius exemplaris</name>
    <name type="common">Freshwater tardigrade</name>
    <dbReference type="NCBI Taxonomy" id="2072580"/>
    <lineage>
        <taxon>Eukaryota</taxon>
        <taxon>Metazoa</taxon>
        <taxon>Ecdysozoa</taxon>
        <taxon>Tardigrada</taxon>
        <taxon>Eutardigrada</taxon>
        <taxon>Parachela</taxon>
        <taxon>Hypsibioidea</taxon>
        <taxon>Hypsibiidae</taxon>
        <taxon>Hypsibius</taxon>
    </lineage>
</organism>
<dbReference type="EMBL" id="MTYJ01000007">
    <property type="protein sequence ID" value="OQV24320.1"/>
    <property type="molecule type" value="Genomic_DNA"/>
</dbReference>
<feature type="domain" description="Renin receptor-like C-terminal transmembrane spanning segment" evidence="3">
    <location>
        <begin position="198"/>
        <end position="247"/>
    </location>
</feature>
<dbReference type="GO" id="GO:0038023">
    <property type="term" value="F:signaling receptor activity"/>
    <property type="evidence" value="ECO:0007669"/>
    <property type="project" value="InterPro"/>
</dbReference>
<dbReference type="InterPro" id="IPR012493">
    <property type="entry name" value="Renin_rcpt"/>
</dbReference>
<comment type="caution">
    <text evidence="4">The sequence shown here is derived from an EMBL/GenBank/DDBJ whole genome shotgun (WGS) entry which is preliminary data.</text>
</comment>
<evidence type="ECO:0000313" key="5">
    <source>
        <dbReference type="Proteomes" id="UP000192578"/>
    </source>
</evidence>
<dbReference type="PANTHER" id="PTHR13351">
    <property type="entry name" value="RENIN RECEPTOR"/>
    <property type="match status" value="1"/>
</dbReference>
<dbReference type="AlphaFoldDB" id="A0A1W0XA88"/>
<keyword evidence="1" id="KW-0812">Transmembrane</keyword>
<keyword evidence="1" id="KW-1133">Transmembrane helix</keyword>
<dbReference type="GO" id="GO:0009897">
    <property type="term" value="C:external side of plasma membrane"/>
    <property type="evidence" value="ECO:0007669"/>
    <property type="project" value="TreeGrafter"/>
</dbReference>
<evidence type="ECO:0000313" key="4">
    <source>
        <dbReference type="EMBL" id="OQV24320.1"/>
    </source>
</evidence>
<dbReference type="InterPro" id="IPR056780">
    <property type="entry name" value="Renin_r_C"/>
</dbReference>
<evidence type="ECO:0000256" key="2">
    <source>
        <dbReference type="SAM" id="SignalP"/>
    </source>
</evidence>
<name>A0A1W0XA88_HYPEX</name>
<evidence type="ECO:0000256" key="1">
    <source>
        <dbReference type="SAM" id="Phobius"/>
    </source>
</evidence>
<keyword evidence="5" id="KW-1185">Reference proteome</keyword>
<dbReference type="PANTHER" id="PTHR13351:SF1">
    <property type="entry name" value="RENIN RECEPTOR"/>
    <property type="match status" value="1"/>
</dbReference>
<protein>
    <recommendedName>
        <fullName evidence="3">Renin receptor-like C-terminal transmembrane spanning segment domain-containing protein</fullName>
    </recommendedName>
</protein>
<gene>
    <name evidence="4" type="ORF">BV898_01859</name>
</gene>
<keyword evidence="1" id="KW-0472">Membrane</keyword>
<dbReference type="OrthoDB" id="7866065at2759"/>
<accession>A0A1W0XA88</accession>
<feature type="chain" id="PRO_5012370759" description="Renin receptor-like C-terminal transmembrane spanning segment domain-containing protein" evidence="2">
    <location>
        <begin position="21"/>
        <end position="248"/>
    </location>
</feature>
<reference evidence="5" key="1">
    <citation type="submission" date="2017-01" db="EMBL/GenBank/DDBJ databases">
        <title>Comparative genomics of anhydrobiosis in the tardigrade Hypsibius dujardini.</title>
        <authorList>
            <person name="Yoshida Y."/>
            <person name="Koutsovoulos G."/>
            <person name="Laetsch D."/>
            <person name="Stevens L."/>
            <person name="Kumar S."/>
            <person name="Horikawa D."/>
            <person name="Ishino K."/>
            <person name="Komine S."/>
            <person name="Tomita M."/>
            <person name="Blaxter M."/>
            <person name="Arakawa K."/>
        </authorList>
    </citation>
    <scope>NUCLEOTIDE SEQUENCE [LARGE SCALE GENOMIC DNA]</scope>
    <source>
        <strain evidence="5">Z151</strain>
    </source>
</reference>
<feature type="signal peptide" evidence="2">
    <location>
        <begin position="1"/>
        <end position="20"/>
    </location>
</feature>
<sequence length="248" mass="26812">MESRGFLVLCLAAAASLVHCRESTVSSDIRDYIGLGSSASSSSARPETVFVFLTANESGSATGGINDGDLLAVAGDLEQRDPHAIFAHYNGDSLITSHASLFDDLDNVVGDASFTAVLERVKGHQKRGTLADLVVLQGFPDSLQTEISQLCDSTKKCKVVSAYLNDNTNHARFRRADPVTTPAPTPLGPKDRANIPYDSVAAFHLLFWTSLAIALTVWGTAYGMWHMDPGRDSIIYRMTSAQKFKKDK</sequence>
<dbReference type="Proteomes" id="UP000192578">
    <property type="component" value="Unassembled WGS sequence"/>
</dbReference>